<evidence type="ECO:0000313" key="1">
    <source>
        <dbReference type="EMBL" id="KAJ4488814.1"/>
    </source>
</evidence>
<evidence type="ECO:0000313" key="2">
    <source>
        <dbReference type="Proteomes" id="UP001150238"/>
    </source>
</evidence>
<protein>
    <submittedName>
        <fullName evidence="1">Uncharacterized protein</fullName>
    </submittedName>
</protein>
<feature type="non-terminal residue" evidence="1">
    <location>
        <position position="156"/>
    </location>
</feature>
<reference evidence="1" key="2">
    <citation type="journal article" date="2023" name="Proc. Natl. Acad. Sci. U.S.A.">
        <title>A global phylogenomic analysis of the shiitake genus Lentinula.</title>
        <authorList>
            <person name="Sierra-Patev S."/>
            <person name="Min B."/>
            <person name="Naranjo-Ortiz M."/>
            <person name="Looney B."/>
            <person name="Konkel Z."/>
            <person name="Slot J.C."/>
            <person name="Sakamoto Y."/>
            <person name="Steenwyk J.L."/>
            <person name="Rokas A."/>
            <person name="Carro J."/>
            <person name="Camarero S."/>
            <person name="Ferreira P."/>
            <person name="Molpeceres G."/>
            <person name="Ruiz-Duenas F.J."/>
            <person name="Serrano A."/>
            <person name="Henrissat B."/>
            <person name="Drula E."/>
            <person name="Hughes K.W."/>
            <person name="Mata J.L."/>
            <person name="Ishikawa N.K."/>
            <person name="Vargas-Isla R."/>
            <person name="Ushijima S."/>
            <person name="Smith C.A."/>
            <person name="Donoghue J."/>
            <person name="Ahrendt S."/>
            <person name="Andreopoulos W."/>
            <person name="He G."/>
            <person name="LaButti K."/>
            <person name="Lipzen A."/>
            <person name="Ng V."/>
            <person name="Riley R."/>
            <person name="Sandor L."/>
            <person name="Barry K."/>
            <person name="Martinez A.T."/>
            <person name="Xiao Y."/>
            <person name="Gibbons J.G."/>
            <person name="Terashima K."/>
            <person name="Grigoriev I.V."/>
            <person name="Hibbett D."/>
        </authorList>
    </citation>
    <scope>NUCLEOTIDE SEQUENCE</scope>
    <source>
        <strain evidence="1">Sp2 HRB7682 ss15</strain>
    </source>
</reference>
<dbReference type="Proteomes" id="UP001150238">
    <property type="component" value="Unassembled WGS sequence"/>
</dbReference>
<name>A0A9W9AR72_9AGAR</name>
<gene>
    <name evidence="1" type="ORF">C8J55DRAFT_397463</name>
</gene>
<comment type="caution">
    <text evidence="1">The sequence shown here is derived from an EMBL/GenBank/DDBJ whole genome shotgun (WGS) entry which is preliminary data.</text>
</comment>
<dbReference type="EMBL" id="JANVFS010000008">
    <property type="protein sequence ID" value="KAJ4488814.1"/>
    <property type="molecule type" value="Genomic_DNA"/>
</dbReference>
<dbReference type="AlphaFoldDB" id="A0A9W9AR72"/>
<feature type="non-terminal residue" evidence="1">
    <location>
        <position position="1"/>
    </location>
</feature>
<organism evidence="1 2">
    <name type="scientific">Lentinula lateritia</name>
    <dbReference type="NCBI Taxonomy" id="40482"/>
    <lineage>
        <taxon>Eukaryota</taxon>
        <taxon>Fungi</taxon>
        <taxon>Dikarya</taxon>
        <taxon>Basidiomycota</taxon>
        <taxon>Agaricomycotina</taxon>
        <taxon>Agaricomycetes</taxon>
        <taxon>Agaricomycetidae</taxon>
        <taxon>Agaricales</taxon>
        <taxon>Marasmiineae</taxon>
        <taxon>Omphalotaceae</taxon>
        <taxon>Lentinula</taxon>
    </lineage>
</organism>
<sequence>GFGGRAFEDAVLTIEDIDTLFSRQVKDEQMDRTVVTGQYKEWRTINVGNRLFTAKNAAQGQAQIPFGAGVDDKGDMAKIGGGTHVHIEENRVHYFERKMLLSTKLLARFDQVQPVLFKKGDIVEVKMSMMLIKIINKKKEERYRTVAVLRSITLFD</sequence>
<proteinExistence type="predicted"/>
<reference evidence="1" key="1">
    <citation type="submission" date="2022-08" db="EMBL/GenBank/DDBJ databases">
        <authorList>
            <consortium name="DOE Joint Genome Institute"/>
            <person name="Min B."/>
            <person name="Riley R."/>
            <person name="Sierra-Patev S."/>
            <person name="Naranjo-Ortiz M."/>
            <person name="Looney B."/>
            <person name="Konkel Z."/>
            <person name="Slot J.C."/>
            <person name="Sakamoto Y."/>
            <person name="Steenwyk J.L."/>
            <person name="Rokas A."/>
            <person name="Carro J."/>
            <person name="Camarero S."/>
            <person name="Ferreira P."/>
            <person name="Molpeceres G."/>
            <person name="Ruiz-Duenas F.J."/>
            <person name="Serrano A."/>
            <person name="Henrissat B."/>
            <person name="Drula E."/>
            <person name="Hughes K.W."/>
            <person name="Mata J.L."/>
            <person name="Ishikawa N.K."/>
            <person name="Vargas-Isla R."/>
            <person name="Ushijima S."/>
            <person name="Smith C.A."/>
            <person name="Ahrendt S."/>
            <person name="Andreopoulos W."/>
            <person name="He G."/>
            <person name="Labutti K."/>
            <person name="Lipzen A."/>
            <person name="Ng V."/>
            <person name="Sandor L."/>
            <person name="Barry K."/>
            <person name="Martinez A.T."/>
            <person name="Xiao Y."/>
            <person name="Gibbons J.G."/>
            <person name="Terashima K."/>
            <person name="Hibbett D.S."/>
            <person name="Grigoriev I.V."/>
        </authorList>
    </citation>
    <scope>NUCLEOTIDE SEQUENCE</scope>
    <source>
        <strain evidence="1">Sp2 HRB7682 ss15</strain>
    </source>
</reference>
<accession>A0A9W9AR72</accession>